<keyword evidence="2" id="KW-1185">Reference proteome</keyword>
<proteinExistence type="predicted"/>
<accession>A0ACC2P0K7</accession>
<reference evidence="1" key="1">
    <citation type="submission" date="2023-04" db="EMBL/GenBank/DDBJ databases">
        <title>A chromosome-level genome assembly of the parasitoid wasp Eretmocerus hayati.</title>
        <authorList>
            <person name="Zhong Y."/>
            <person name="Liu S."/>
            <person name="Liu Y."/>
        </authorList>
    </citation>
    <scope>NUCLEOTIDE SEQUENCE</scope>
    <source>
        <strain evidence="1">ZJU_SS_LIU_2023</strain>
    </source>
</reference>
<name>A0ACC2P0K7_9HYME</name>
<sequence>MNKQPYQFGADLISHCISNSYSIPLLTAVSCPKLEVPMHGYLVKKDACHNVMNAACGIRCQVGFHLAGTSVRLCGENGSWTGQETHCQEKTCTSLLPPANGHIRCERENENVEVKSDGQTTQPMDTRCQFKCGDGFRIRGSKYRTCLPVSKWDGLKTTCKSIFCEPLRALLHADYHPKNCVGSRKLPYSTNCTMTCRKGYKLEGPRVRTCVGKLGTWSKRHSLNRCVDKTRPVLHCPNNITATTLPGKNYVFVNWSLPIAKDNSGAECHVWSRPHITLPWKVHIGKHTVKYIAQDLSGNKARCTFHVLVLDEEPPRIENCEDVQVFFNSSQKSGGSISWEEPTFYDNSGLSVKVNKTHHPSSKPLAVGRHFLSFKAVDRFENEANCFINLTIKDECDEVPSISNGNLQCNKTEEKNKQCSLSCHDGYILPLESSSPSQSGIQTAQISMCNSSSHLWNLVDLPDCSPLETHKFVGQETTAILRGYAVDCNSLSNLENLTRYLNGSHSFSITSFCNDGITCAIKTETKCRKHNLRPVRDIHSSTEIPLISDHIINEQDIDGDHRNQSKGVQPTPPMDQFEIKFSLLAKIITENKNDSISRGQQLKDKIQSMTKSGELNLLDERTSQEIDRLSLNLQIIFKDPLEICEEGTVLKKHGCVKCPMGTFHNMTRGRCQPCSIGEYQNEWASVSCKKCPNNYSTKKPHTKSAAECIAVCQPGHYSRRKHHPNLTLSLAPCISCEIGFYQPLYGQSQCLTCPLDTITEGRASTSASDCSPMNHSLDDSCMSSPCFNHATCTRENDGFSCDCTEHFVGSRCEIFVNPCLSSPCSSAGQCILINGSNEQPSFKCSCKPGHTGTFCETLIDECSYGPCRNGGTCSSSNDDLSCICRDGFEGDFCEVAVNHCLSSPCEMNSTCHSSNGTWSCTCLPGYLGLRCNLLPCDWLPCHPNEICLNEVRQNASKNDYRCLCDPGSTGTNCSSKIDHCENHVCQNNGVCHSHFSGYSCQCLIPFTGYRCETKLSSNYIMRFARSDVNDYAMMSGPSKNLSELTVCFWLQSVDTSNYGTVVSYATPSQDNAFTLTDYNGFILYVNGEKIVTSAQMTDGLWHFICTTWENRLGSWNFFVDGILRDNGTSLARNKEIQAGGTFVFGQEQDEVGGGFSENESFVGKLFLLDIWDEVKETHVISKLTQTCEDYHGSIVAWAQLRNLKRGNIEVRLTPVNYDNQKKFRAMMYTVGPVWS</sequence>
<dbReference type="EMBL" id="CM056742">
    <property type="protein sequence ID" value="KAJ8676668.1"/>
    <property type="molecule type" value="Genomic_DNA"/>
</dbReference>
<evidence type="ECO:0000313" key="2">
    <source>
        <dbReference type="Proteomes" id="UP001239111"/>
    </source>
</evidence>
<protein>
    <submittedName>
        <fullName evidence="1">Uncharacterized protein</fullName>
    </submittedName>
</protein>
<dbReference type="Proteomes" id="UP001239111">
    <property type="component" value="Chromosome 2"/>
</dbReference>
<gene>
    <name evidence="1" type="ORF">QAD02_012455</name>
</gene>
<organism evidence="1 2">
    <name type="scientific">Eretmocerus hayati</name>
    <dbReference type="NCBI Taxonomy" id="131215"/>
    <lineage>
        <taxon>Eukaryota</taxon>
        <taxon>Metazoa</taxon>
        <taxon>Ecdysozoa</taxon>
        <taxon>Arthropoda</taxon>
        <taxon>Hexapoda</taxon>
        <taxon>Insecta</taxon>
        <taxon>Pterygota</taxon>
        <taxon>Neoptera</taxon>
        <taxon>Endopterygota</taxon>
        <taxon>Hymenoptera</taxon>
        <taxon>Apocrita</taxon>
        <taxon>Proctotrupomorpha</taxon>
        <taxon>Chalcidoidea</taxon>
        <taxon>Aphelinidae</taxon>
        <taxon>Aphelininae</taxon>
        <taxon>Eretmocerus</taxon>
    </lineage>
</organism>
<evidence type="ECO:0000313" key="1">
    <source>
        <dbReference type="EMBL" id="KAJ8676668.1"/>
    </source>
</evidence>
<comment type="caution">
    <text evidence="1">The sequence shown here is derived from an EMBL/GenBank/DDBJ whole genome shotgun (WGS) entry which is preliminary data.</text>
</comment>